<dbReference type="InterPro" id="IPR036812">
    <property type="entry name" value="NAD(P)_OxRdtase_dom_sf"/>
</dbReference>
<gene>
    <name evidence="5" type="ORF">ACHAWU_003671</name>
</gene>
<dbReference type="Proteomes" id="UP001530293">
    <property type="component" value="Unassembled WGS sequence"/>
</dbReference>
<feature type="chain" id="PRO_5044806219" description="NADP-dependent oxidoreductase domain-containing protein" evidence="3">
    <location>
        <begin position="21"/>
        <end position="536"/>
    </location>
</feature>
<feature type="compositionally biased region" description="Polar residues" evidence="2">
    <location>
        <begin position="114"/>
        <end position="124"/>
    </location>
</feature>
<feature type="compositionally biased region" description="Polar residues" evidence="2">
    <location>
        <begin position="44"/>
        <end position="62"/>
    </location>
</feature>
<protein>
    <recommendedName>
        <fullName evidence="4">NADP-dependent oxidoreductase domain-containing protein</fullName>
    </recommendedName>
</protein>
<evidence type="ECO:0000256" key="2">
    <source>
        <dbReference type="SAM" id="MobiDB-lite"/>
    </source>
</evidence>
<dbReference type="EMBL" id="JALLBG020000172">
    <property type="protein sequence ID" value="KAL3760763.1"/>
    <property type="molecule type" value="Genomic_DNA"/>
</dbReference>
<dbReference type="InterPro" id="IPR023210">
    <property type="entry name" value="NADP_OxRdtase_dom"/>
</dbReference>
<dbReference type="CDD" id="cd19094">
    <property type="entry name" value="AKR_Tas-like"/>
    <property type="match status" value="1"/>
</dbReference>
<dbReference type="Pfam" id="PF00248">
    <property type="entry name" value="Aldo_ket_red"/>
    <property type="match status" value="1"/>
</dbReference>
<feature type="domain" description="NADP-dependent oxidoreductase" evidence="4">
    <location>
        <begin position="150"/>
        <end position="507"/>
    </location>
</feature>
<feature type="signal peptide" evidence="3">
    <location>
        <begin position="1"/>
        <end position="20"/>
    </location>
</feature>
<sequence length="536" mass="58997">MRFFILLLLRVAACNQSAAAAFQHYSTMMLRGKTISASQKMSMANNDSINNNSSERSTSVMLPSSPARRRHSMTLMLAAAGGGSGSGFGGFFSGLFDNNDGIAAAADVSRNERSGTPNINSGKGPTNEIIKSVNGMRQRRLGGSDIVVSELGLGTQRWVSTDFNAPNKEQVFEFMDKAILDSGVNLIDTAEQYPIPSDGKTASEGDSELVIGEWMKRRNLHKGESRRKVVIASKITGGRNVTPQNIRRDCDDSLKRLGVDYLDVYQLHWPARYSPQSNWGQSLAYNIEADKSLYWRGNGGPTSFEDLCLAMQGLIDDGKIRGWGLCNDNAYGLTGCTRTAKALGVTPPCSIQGDFSLIDRKSEENGVAEAASPYNENVGFMAYNALAGGMLTGKYISKPAALDNVEREKVIEAIKNPRGRMDELGWSRTLYRYRTEAAQAAIQEYANIAKRAGMSLTELSLRWCRQRSLVTTTLVGHSNMDQLQQSLDFFTKSKPLSDDVMWEIDRIHMRNRLPIFSSDRVGKDWNGEGEIGETIP</sequence>
<dbReference type="PANTHER" id="PTHR43364:SF4">
    <property type="entry name" value="NAD(P)-LINKED OXIDOREDUCTASE SUPERFAMILY PROTEIN"/>
    <property type="match status" value="1"/>
</dbReference>
<keyword evidence="3" id="KW-0732">Signal</keyword>
<evidence type="ECO:0000259" key="4">
    <source>
        <dbReference type="Pfam" id="PF00248"/>
    </source>
</evidence>
<dbReference type="Gene3D" id="3.20.20.100">
    <property type="entry name" value="NADP-dependent oxidoreductase domain"/>
    <property type="match status" value="1"/>
</dbReference>
<evidence type="ECO:0000313" key="6">
    <source>
        <dbReference type="Proteomes" id="UP001530293"/>
    </source>
</evidence>
<dbReference type="InterPro" id="IPR050523">
    <property type="entry name" value="AKR_Detox_Biosynth"/>
</dbReference>
<feature type="region of interest" description="Disordered" evidence="2">
    <location>
        <begin position="44"/>
        <end position="66"/>
    </location>
</feature>
<accession>A0ABD3MCX8</accession>
<dbReference type="PANTHER" id="PTHR43364">
    <property type="entry name" value="NADH-SPECIFIC METHYLGLYOXAL REDUCTASE-RELATED"/>
    <property type="match status" value="1"/>
</dbReference>
<dbReference type="GO" id="GO:0016491">
    <property type="term" value="F:oxidoreductase activity"/>
    <property type="evidence" value="ECO:0007669"/>
    <property type="project" value="UniProtKB-KW"/>
</dbReference>
<evidence type="ECO:0000256" key="3">
    <source>
        <dbReference type="SAM" id="SignalP"/>
    </source>
</evidence>
<proteinExistence type="predicted"/>
<dbReference type="SUPFAM" id="SSF51430">
    <property type="entry name" value="NAD(P)-linked oxidoreductase"/>
    <property type="match status" value="1"/>
</dbReference>
<name>A0ABD3MCX8_9STRA</name>
<feature type="region of interest" description="Disordered" evidence="2">
    <location>
        <begin position="108"/>
        <end position="128"/>
    </location>
</feature>
<keyword evidence="6" id="KW-1185">Reference proteome</keyword>
<evidence type="ECO:0000313" key="5">
    <source>
        <dbReference type="EMBL" id="KAL3760763.1"/>
    </source>
</evidence>
<keyword evidence="1" id="KW-0560">Oxidoreductase</keyword>
<organism evidence="5 6">
    <name type="scientific">Discostella pseudostelligera</name>
    <dbReference type="NCBI Taxonomy" id="259834"/>
    <lineage>
        <taxon>Eukaryota</taxon>
        <taxon>Sar</taxon>
        <taxon>Stramenopiles</taxon>
        <taxon>Ochrophyta</taxon>
        <taxon>Bacillariophyta</taxon>
        <taxon>Coscinodiscophyceae</taxon>
        <taxon>Thalassiosirophycidae</taxon>
        <taxon>Stephanodiscales</taxon>
        <taxon>Stephanodiscaceae</taxon>
        <taxon>Discostella</taxon>
    </lineage>
</organism>
<evidence type="ECO:0000256" key="1">
    <source>
        <dbReference type="ARBA" id="ARBA00023002"/>
    </source>
</evidence>
<comment type="caution">
    <text evidence="5">The sequence shown here is derived from an EMBL/GenBank/DDBJ whole genome shotgun (WGS) entry which is preliminary data.</text>
</comment>
<dbReference type="AlphaFoldDB" id="A0ABD3MCX8"/>
<reference evidence="5 6" key="1">
    <citation type="submission" date="2024-10" db="EMBL/GenBank/DDBJ databases">
        <title>Updated reference genomes for cyclostephanoid diatoms.</title>
        <authorList>
            <person name="Roberts W.R."/>
            <person name="Alverson A.J."/>
        </authorList>
    </citation>
    <scope>NUCLEOTIDE SEQUENCE [LARGE SCALE GENOMIC DNA]</scope>
    <source>
        <strain evidence="5 6">AJA232-27</strain>
    </source>
</reference>